<keyword evidence="3 13" id="KW-0500">Molybdenum</keyword>
<evidence type="ECO:0000256" key="13">
    <source>
        <dbReference type="PIRSR" id="PIRSR000127-3"/>
    </source>
</evidence>
<dbReference type="FunFam" id="3.30.365.10:FF:000001">
    <property type="entry name" value="Xanthine dehydrogenase oxidase"/>
    <property type="match status" value="1"/>
</dbReference>
<keyword evidence="19" id="KW-1185">Reference proteome</keyword>
<evidence type="ECO:0000256" key="6">
    <source>
        <dbReference type="ARBA" id="ARBA00022723"/>
    </source>
</evidence>
<gene>
    <name evidence="18" type="ORF">N0F65_001190</name>
</gene>
<dbReference type="InterPro" id="IPR002346">
    <property type="entry name" value="Mopterin_DH_FAD-bd"/>
</dbReference>
<dbReference type="Gene3D" id="1.10.150.120">
    <property type="entry name" value="[2Fe-2S]-binding domain"/>
    <property type="match status" value="1"/>
</dbReference>
<evidence type="ECO:0000256" key="9">
    <source>
        <dbReference type="ARBA" id="ARBA00023004"/>
    </source>
</evidence>
<dbReference type="InterPro" id="IPR016169">
    <property type="entry name" value="FAD-bd_PCMH_sub2"/>
</dbReference>
<comment type="cofactor">
    <cofactor evidence="13">
        <name>[2Fe-2S] cluster</name>
        <dbReference type="ChEBI" id="CHEBI:190135"/>
    </cofactor>
    <text evidence="13">Binds 2 [2Fe-2S] clusters.</text>
</comment>
<dbReference type="Gene3D" id="3.30.365.10">
    <property type="entry name" value="Aldehyde oxidase/xanthine dehydrogenase, molybdopterin binding domain"/>
    <property type="match status" value="4"/>
</dbReference>
<dbReference type="InterPro" id="IPR036318">
    <property type="entry name" value="FAD-bd_PCMH-like_sf"/>
</dbReference>
<keyword evidence="8" id="KW-0560">Oxidoreductase</keyword>
<feature type="binding site" evidence="13">
    <location>
        <position position="49"/>
    </location>
    <ligand>
        <name>[2Fe-2S] cluster</name>
        <dbReference type="ChEBI" id="CHEBI:190135"/>
        <label>1</label>
    </ligand>
</feature>
<reference evidence="18" key="2">
    <citation type="journal article" date="2023" name="Microbiol Resour">
        <title>Decontamination and Annotation of the Draft Genome Sequence of the Oomycete Lagenidium giganteum ARSEF 373.</title>
        <authorList>
            <person name="Morgan W.R."/>
            <person name="Tartar A."/>
        </authorList>
    </citation>
    <scope>NUCLEOTIDE SEQUENCE</scope>
    <source>
        <strain evidence="18">ARSEF 373</strain>
    </source>
</reference>
<dbReference type="SMART" id="SM01008">
    <property type="entry name" value="Ald_Xan_dh_C"/>
    <property type="match status" value="1"/>
</dbReference>
<evidence type="ECO:0000256" key="15">
    <source>
        <dbReference type="SAM" id="MobiDB-lite"/>
    </source>
</evidence>
<dbReference type="Pfam" id="PF00111">
    <property type="entry name" value="Fer2"/>
    <property type="match status" value="1"/>
</dbReference>
<feature type="binding site" evidence="13">
    <location>
        <position position="54"/>
    </location>
    <ligand>
        <name>[2Fe-2S] cluster</name>
        <dbReference type="ChEBI" id="CHEBI:190135"/>
        <label>1</label>
    </ligand>
</feature>
<reference evidence="18" key="1">
    <citation type="submission" date="2022-11" db="EMBL/GenBank/DDBJ databases">
        <authorList>
            <person name="Morgan W.R."/>
            <person name="Tartar A."/>
        </authorList>
    </citation>
    <scope>NUCLEOTIDE SEQUENCE</scope>
    <source>
        <strain evidence="18">ARSEF 373</strain>
    </source>
</reference>
<feature type="binding site" evidence="13">
    <location>
        <position position="981"/>
    </location>
    <ligand>
        <name>Mo-molybdopterin</name>
        <dbReference type="ChEBI" id="CHEBI:71302"/>
    </ligand>
    <ligandPart>
        <name>Mo</name>
        <dbReference type="ChEBI" id="CHEBI:28685"/>
    </ligandPart>
</feature>
<dbReference type="InterPro" id="IPR036856">
    <property type="entry name" value="Ald_Oxase/Xan_DH_a/b_sf"/>
</dbReference>
<evidence type="ECO:0000256" key="2">
    <source>
        <dbReference type="ARBA" id="ARBA00006849"/>
    </source>
</evidence>
<feature type="coiled-coil region" evidence="14">
    <location>
        <begin position="542"/>
        <end position="569"/>
    </location>
</feature>
<dbReference type="InterPro" id="IPR002888">
    <property type="entry name" value="2Fe-2S-bd"/>
</dbReference>
<dbReference type="Gene3D" id="3.30.390.50">
    <property type="entry name" value="CO dehydrogenase flavoprotein, C-terminal domain"/>
    <property type="match status" value="1"/>
</dbReference>
<dbReference type="Gene3D" id="3.30.465.10">
    <property type="match status" value="1"/>
</dbReference>
<dbReference type="SUPFAM" id="SSF56003">
    <property type="entry name" value="Molybdenum cofactor-binding domain"/>
    <property type="match status" value="1"/>
</dbReference>
<comment type="cofactor">
    <cofactor evidence="1 12">
        <name>FAD</name>
        <dbReference type="ChEBI" id="CHEBI:57692"/>
    </cofactor>
</comment>
<feature type="binding site" evidence="13">
    <location>
        <position position="836"/>
    </location>
    <ligand>
        <name>Mo-molybdopterin</name>
        <dbReference type="ChEBI" id="CHEBI:71302"/>
    </ligand>
    <ligandPart>
        <name>Mo</name>
        <dbReference type="ChEBI" id="CHEBI:28685"/>
    </ligandPart>
</feature>
<dbReference type="Gene3D" id="3.90.1170.50">
    <property type="entry name" value="Aldehyde oxidase/xanthine dehydrogenase, a/b hammerhead"/>
    <property type="match status" value="1"/>
</dbReference>
<keyword evidence="6 13" id="KW-0479">Metal-binding</keyword>
<evidence type="ECO:0000313" key="19">
    <source>
        <dbReference type="Proteomes" id="UP001146120"/>
    </source>
</evidence>
<dbReference type="PIRSF" id="PIRSF000127">
    <property type="entry name" value="Xanthine_DH"/>
    <property type="match status" value="1"/>
</dbReference>
<dbReference type="SUPFAM" id="SSF54292">
    <property type="entry name" value="2Fe-2S ferredoxin-like"/>
    <property type="match status" value="1"/>
</dbReference>
<dbReference type="SUPFAM" id="SSF54665">
    <property type="entry name" value="CO dehydrogenase molybdoprotein N-domain-like"/>
    <property type="match status" value="1"/>
</dbReference>
<evidence type="ECO:0000256" key="1">
    <source>
        <dbReference type="ARBA" id="ARBA00001974"/>
    </source>
</evidence>
<dbReference type="InterPro" id="IPR036884">
    <property type="entry name" value="2Fe-2S-bd_dom_sf"/>
</dbReference>
<feature type="binding site" evidence="13">
    <location>
        <position position="128"/>
    </location>
    <ligand>
        <name>[2Fe-2S] cluster</name>
        <dbReference type="ChEBI" id="CHEBI:190135"/>
        <label>2</label>
    </ligand>
</feature>
<dbReference type="PROSITE" id="PS51085">
    <property type="entry name" value="2FE2S_FER_2"/>
    <property type="match status" value="1"/>
</dbReference>
<evidence type="ECO:0000256" key="14">
    <source>
        <dbReference type="SAM" id="Coils"/>
    </source>
</evidence>
<keyword evidence="4" id="KW-0285">Flavoprotein</keyword>
<feature type="binding site" evidence="13">
    <location>
        <position position="1146"/>
    </location>
    <ligand>
        <name>Mo-molybdopterin</name>
        <dbReference type="ChEBI" id="CHEBI:71302"/>
    </ligand>
    <ligandPart>
        <name>Mo</name>
        <dbReference type="ChEBI" id="CHEBI:28685"/>
    </ligandPart>
</feature>
<evidence type="ECO:0000256" key="10">
    <source>
        <dbReference type="ARBA" id="ARBA00023014"/>
    </source>
</evidence>
<dbReference type="InterPro" id="IPR016166">
    <property type="entry name" value="FAD-bd_PCMH"/>
</dbReference>
<dbReference type="InterPro" id="IPR012675">
    <property type="entry name" value="Beta-grasp_dom_sf"/>
</dbReference>
<keyword evidence="5 13" id="KW-0001">2Fe-2S</keyword>
<keyword evidence="10 13" id="KW-0411">Iron-sulfur</keyword>
<sequence>MALPDVEWQHDIKFSLNGKEQRISQPSPRARVIDYLHDTANLFGTKLSCGEGGCGACTVVLCNRVRKPSTNNDDHADAPELEYRAVNACLFPLAALDGIAVTTVEGVGSSTNMHEIQKQIAINHGSQCGYCTPGWVMNMYELLQHENPTLTKAQIEEHFDGNLCRCTGYRPILKALHSFAKKPPALAYEGSEEEISSDQEKHEMETGTSPSSSCPHWEDWLVVDKEDIEDARARICEGKCPKAGVCENYEDLEDLIPQQLASCSSTPAPSLPPGFIINFEPRPLSFESSDGCKWYRPISLKHLESILKNEAQKDIRFVGGRTAHGVSKYYNGTAPYNTPDEGKVQVELNYIPELKVVRVSDSQGEAEIGAAVTINALLTFLRSHAATSSVLEELARIVYRVANNQVRNSATWAGNLSLCRDYPNFVSDLAVALIGIGATIITLDSQLQQAKLSVEDFLKKKDFCLVQSMTFSLFPKSQSTTAYVFRCVKVAQRPQNAHSHCNAAVLLKVDQSKNPNACLDVQIAIGGVCKHPARFVKTETYVRGKELTKNTLENALQQLDADLEAIGKSEMLGSQVFRQSVMKSALYKAFLTATSTITDPTVESAAAPLARKVSSGIQAFKPNDATAPVSQPIQKLGADMQATGEAKYTTDADLSKTTLFGAILYSTKAFAQILAIDEGGKAKSITGVIDIVTASDIPGQNDISSGQSMESLFVPINGIVRCVGAPIGVVIATTQQIADEAAAQCSIKYGEVPADKRWTNQGAGAIISLDDAIRSNTSIEGPAVGDEKVAEKLKQCKNRLKGELYLGAQKHFYMEPQVSLVSLSEFGVYEVETSSQFPNFMQQQLAAVLNVHSNSISIKVPRVGGGFGGKLTRCVVNAAAAAVAAHKHKRPVRVLNNRNADFSLVGGREYMKGEYEVGFDDDGNVQAMDLTLRVNCGCSRVDAAGSAQMAVQWSDSAYHTPSFHCRSLLYLTNTQTCTSLRAPGVPQSLVLVEAALDHVARTLNVPLQWVQERNMYKENDVTPFNQKLVDVKLGEVWNRLLATSKLEQRQKDVAVFNTNNKWKKRGIAVTPTKYGMTYSGRRDGTAIDVFASDGTVILWHSGCEIGQGIHTKAAQACAYKLGIPLDMMKVRPTSTDKTPNGEATGGSSTSESVVQSVVACCEELLTLIKPYEKKNDWVGSVKAANDKGVRLFACAQPVHTVEHKDDVFDYFVYAGACSEVEVDILTGEINILSSEIVYDCGISLNPAIDIGQIEGGFLMGIGLYMEEEVAYAPESGELLTNGTWEYKLPCARDIPEKLKVTLLPNDMARRGVLSSKATGEPPYALACSVYFAAKNAIRSSRHERGITDFFHLKIPASVAERQQAAKIDPERDFVL</sequence>
<evidence type="ECO:0000256" key="12">
    <source>
        <dbReference type="PIRSR" id="PIRSR000127-2"/>
    </source>
</evidence>
<dbReference type="EMBL" id="DAKRPA010000059">
    <property type="protein sequence ID" value="DBA00719.1"/>
    <property type="molecule type" value="Genomic_DNA"/>
</dbReference>
<dbReference type="InterPro" id="IPR036683">
    <property type="entry name" value="CO_DH_flav_C_dom_sf"/>
</dbReference>
<dbReference type="PANTHER" id="PTHR11908:SF132">
    <property type="entry name" value="ALDEHYDE OXIDASE 1-RELATED"/>
    <property type="match status" value="1"/>
</dbReference>
<feature type="binding site" evidence="13">
    <location>
        <position position="867"/>
    </location>
    <ligand>
        <name>Mo-molybdopterin</name>
        <dbReference type="ChEBI" id="CHEBI:71302"/>
    </ligand>
    <ligandPart>
        <name>Mo</name>
        <dbReference type="ChEBI" id="CHEBI:28685"/>
    </ligandPart>
</feature>
<dbReference type="GO" id="GO:0016491">
    <property type="term" value="F:oxidoreductase activity"/>
    <property type="evidence" value="ECO:0007669"/>
    <property type="project" value="UniProtKB-KW"/>
</dbReference>
<evidence type="ECO:0000256" key="7">
    <source>
        <dbReference type="ARBA" id="ARBA00022827"/>
    </source>
</evidence>
<feature type="binding site" evidence="13">
    <location>
        <position position="57"/>
    </location>
    <ligand>
        <name>[2Fe-2S] cluster</name>
        <dbReference type="ChEBI" id="CHEBI:190135"/>
        <label>1</label>
    </ligand>
</feature>
<keyword evidence="7 12" id="KW-0274">FAD</keyword>
<feature type="domain" description="FAD-binding PCMH-type" evidence="17">
    <location>
        <begin position="287"/>
        <end position="476"/>
    </location>
</feature>
<feature type="domain" description="2Fe-2S ferredoxin-type" evidence="16">
    <location>
        <begin position="10"/>
        <end position="107"/>
    </location>
</feature>
<feature type="active site" description="Proton acceptor" evidence="11">
    <location>
        <position position="1320"/>
    </location>
</feature>
<evidence type="ECO:0000259" key="17">
    <source>
        <dbReference type="PROSITE" id="PS51387"/>
    </source>
</evidence>
<evidence type="ECO:0000256" key="3">
    <source>
        <dbReference type="ARBA" id="ARBA00022505"/>
    </source>
</evidence>
<dbReference type="PROSITE" id="PS51387">
    <property type="entry name" value="FAD_PCMH"/>
    <property type="match status" value="1"/>
</dbReference>
<dbReference type="GO" id="GO:0071949">
    <property type="term" value="F:FAD binding"/>
    <property type="evidence" value="ECO:0007669"/>
    <property type="project" value="InterPro"/>
</dbReference>
<feature type="binding site" evidence="12">
    <location>
        <position position="489"/>
    </location>
    <ligand>
        <name>FAD</name>
        <dbReference type="ChEBI" id="CHEBI:57692"/>
    </ligand>
</feature>
<evidence type="ECO:0000313" key="18">
    <source>
        <dbReference type="EMBL" id="DBA00719.1"/>
    </source>
</evidence>
<feature type="binding site" evidence="13">
    <location>
        <position position="166"/>
    </location>
    <ligand>
        <name>[2Fe-2S] cluster</name>
        <dbReference type="ChEBI" id="CHEBI:190135"/>
        <label>2</label>
    </ligand>
</feature>
<dbReference type="SUPFAM" id="SSF56176">
    <property type="entry name" value="FAD-binding/transporter-associated domain-like"/>
    <property type="match status" value="1"/>
</dbReference>
<dbReference type="InterPro" id="IPR000674">
    <property type="entry name" value="Ald_Oxase/Xan_DH_a/b"/>
</dbReference>
<dbReference type="SUPFAM" id="SSF47741">
    <property type="entry name" value="CO dehydrogenase ISP C-domain like"/>
    <property type="match status" value="1"/>
</dbReference>
<dbReference type="GO" id="GO:0051537">
    <property type="term" value="F:2 iron, 2 sulfur cluster binding"/>
    <property type="evidence" value="ECO:0007669"/>
    <property type="project" value="UniProtKB-KW"/>
</dbReference>
<feature type="region of interest" description="Disordered" evidence="15">
    <location>
        <begin position="187"/>
        <end position="214"/>
    </location>
</feature>
<dbReference type="Pfam" id="PF00941">
    <property type="entry name" value="FAD_binding_5"/>
    <property type="match status" value="1"/>
</dbReference>
<evidence type="ECO:0008006" key="20">
    <source>
        <dbReference type="Google" id="ProtNLM"/>
    </source>
</evidence>
<dbReference type="SUPFAM" id="SSF55447">
    <property type="entry name" value="CO dehydrogenase flavoprotein C-terminal domain-like"/>
    <property type="match status" value="1"/>
</dbReference>
<name>A0AAV2Z5R7_9STRA</name>
<keyword evidence="9 13" id="KW-0408">Iron</keyword>
<comment type="similarity">
    <text evidence="2">Belongs to the xanthine dehydrogenase family.</text>
</comment>
<dbReference type="SMART" id="SM01092">
    <property type="entry name" value="CO_deh_flav_C"/>
    <property type="match status" value="1"/>
</dbReference>
<dbReference type="CDD" id="cd00207">
    <property type="entry name" value="fer2"/>
    <property type="match status" value="1"/>
</dbReference>
<dbReference type="InterPro" id="IPR046867">
    <property type="entry name" value="AldOxase/xan_DH_MoCoBD2"/>
</dbReference>
<dbReference type="Proteomes" id="UP001146120">
    <property type="component" value="Unassembled WGS sequence"/>
</dbReference>
<dbReference type="InterPro" id="IPR001041">
    <property type="entry name" value="2Fe-2S_ferredoxin-type"/>
</dbReference>
<organism evidence="18 19">
    <name type="scientific">Lagenidium giganteum</name>
    <dbReference type="NCBI Taxonomy" id="4803"/>
    <lineage>
        <taxon>Eukaryota</taxon>
        <taxon>Sar</taxon>
        <taxon>Stramenopiles</taxon>
        <taxon>Oomycota</taxon>
        <taxon>Peronosporomycetes</taxon>
        <taxon>Pythiales</taxon>
        <taxon>Pythiaceae</taxon>
    </lineage>
</organism>
<evidence type="ECO:0000256" key="11">
    <source>
        <dbReference type="PIRSR" id="PIRSR000127-1"/>
    </source>
</evidence>
<dbReference type="InterPro" id="IPR037165">
    <property type="entry name" value="AldOxase/xan_DH_Mopterin-bd_sf"/>
</dbReference>
<dbReference type="InterPro" id="IPR036010">
    <property type="entry name" value="2Fe-2S_ferredoxin-like_sf"/>
</dbReference>
<protein>
    <recommendedName>
        <fullName evidence="20">Aldehyde oxidase</fullName>
    </recommendedName>
</protein>
<evidence type="ECO:0000259" key="16">
    <source>
        <dbReference type="PROSITE" id="PS51085"/>
    </source>
</evidence>
<dbReference type="Pfam" id="PF20256">
    <property type="entry name" value="MoCoBD_2"/>
    <property type="match status" value="1"/>
</dbReference>
<dbReference type="Pfam" id="PF01799">
    <property type="entry name" value="Fer2_2"/>
    <property type="match status" value="1"/>
</dbReference>
<dbReference type="Pfam" id="PF01315">
    <property type="entry name" value="Ald_Xan_dh_C"/>
    <property type="match status" value="1"/>
</dbReference>
<feature type="binding site" evidence="13">
    <location>
        <position position="89"/>
    </location>
    <ligand>
        <name>[2Fe-2S] cluster</name>
        <dbReference type="ChEBI" id="CHEBI:190135"/>
        <label>1</label>
    </ligand>
</feature>
<accession>A0AAV2Z5R7</accession>
<dbReference type="PANTHER" id="PTHR11908">
    <property type="entry name" value="XANTHINE DEHYDROGENASE"/>
    <property type="match status" value="1"/>
</dbReference>
<comment type="cofactor">
    <cofactor evidence="13">
        <name>Mo-molybdopterin</name>
        <dbReference type="ChEBI" id="CHEBI:71302"/>
    </cofactor>
    <text evidence="13">Binds 1 Mo-molybdopterin (Mo-MPT) cofactor per subunit.</text>
</comment>
<dbReference type="InterPro" id="IPR016208">
    <property type="entry name" value="Ald_Oxase/xanthine_DH-like"/>
</dbReference>
<comment type="caution">
    <text evidence="18">The sequence shown here is derived from an EMBL/GenBank/DDBJ whole genome shotgun (WGS) entry which is preliminary data.</text>
</comment>
<feature type="binding site" evidence="13">
    <location>
        <position position="164"/>
    </location>
    <ligand>
        <name>[2Fe-2S] cluster</name>
        <dbReference type="ChEBI" id="CHEBI:190135"/>
        <label>2</label>
    </ligand>
</feature>
<dbReference type="InterPro" id="IPR005107">
    <property type="entry name" value="CO_DH_flav_C"/>
</dbReference>
<keyword evidence="14" id="KW-0175">Coiled coil</keyword>
<dbReference type="Pfam" id="PF02738">
    <property type="entry name" value="MoCoBD_1"/>
    <property type="match status" value="1"/>
</dbReference>
<evidence type="ECO:0000256" key="4">
    <source>
        <dbReference type="ARBA" id="ARBA00022630"/>
    </source>
</evidence>
<proteinExistence type="inferred from homology"/>
<dbReference type="InterPro" id="IPR006058">
    <property type="entry name" value="2Fe2S_fd_BS"/>
</dbReference>
<dbReference type="Gene3D" id="3.10.20.30">
    <property type="match status" value="1"/>
</dbReference>
<evidence type="ECO:0000256" key="8">
    <source>
        <dbReference type="ARBA" id="ARBA00023002"/>
    </source>
</evidence>
<evidence type="ECO:0000256" key="5">
    <source>
        <dbReference type="ARBA" id="ARBA00022714"/>
    </source>
</evidence>
<feature type="binding site" evidence="13">
    <location>
        <position position="131"/>
    </location>
    <ligand>
        <name>[2Fe-2S] cluster</name>
        <dbReference type="ChEBI" id="CHEBI:190135"/>
        <label>2</label>
    </ligand>
</feature>
<dbReference type="GO" id="GO:0005506">
    <property type="term" value="F:iron ion binding"/>
    <property type="evidence" value="ECO:0007669"/>
    <property type="project" value="InterPro"/>
</dbReference>
<dbReference type="Pfam" id="PF03450">
    <property type="entry name" value="CO_deh_flav_C"/>
    <property type="match status" value="1"/>
</dbReference>
<dbReference type="InterPro" id="IPR008274">
    <property type="entry name" value="AldOxase/xan_DH_MoCoBD1"/>
</dbReference>
<dbReference type="PROSITE" id="PS00197">
    <property type="entry name" value="2FE2S_FER_1"/>
    <property type="match status" value="1"/>
</dbReference>